<evidence type="ECO:0000256" key="1">
    <source>
        <dbReference type="SAM" id="Coils"/>
    </source>
</evidence>
<reference evidence="3" key="1">
    <citation type="journal article" date="2020" name="Stud. Mycol.">
        <title>101 Dothideomycetes genomes: a test case for predicting lifestyles and emergence of pathogens.</title>
        <authorList>
            <person name="Haridas S."/>
            <person name="Albert R."/>
            <person name="Binder M."/>
            <person name="Bloem J."/>
            <person name="Labutti K."/>
            <person name="Salamov A."/>
            <person name="Andreopoulos B."/>
            <person name="Baker S."/>
            <person name="Barry K."/>
            <person name="Bills G."/>
            <person name="Bluhm B."/>
            <person name="Cannon C."/>
            <person name="Castanera R."/>
            <person name="Culley D."/>
            <person name="Daum C."/>
            <person name="Ezra D."/>
            <person name="Gonzalez J."/>
            <person name="Henrissat B."/>
            <person name="Kuo A."/>
            <person name="Liang C."/>
            <person name="Lipzen A."/>
            <person name="Lutzoni F."/>
            <person name="Magnuson J."/>
            <person name="Mondo S."/>
            <person name="Nolan M."/>
            <person name="Ohm R."/>
            <person name="Pangilinan J."/>
            <person name="Park H.-J."/>
            <person name="Ramirez L."/>
            <person name="Alfaro M."/>
            <person name="Sun H."/>
            <person name="Tritt A."/>
            <person name="Yoshinaga Y."/>
            <person name="Zwiers L.-H."/>
            <person name="Turgeon B."/>
            <person name="Goodwin S."/>
            <person name="Spatafora J."/>
            <person name="Crous P."/>
            <person name="Grigoriev I."/>
        </authorList>
    </citation>
    <scope>NUCLEOTIDE SEQUENCE</scope>
    <source>
        <strain evidence="3">CBS 123094</strain>
    </source>
</reference>
<evidence type="ECO:0000313" key="3">
    <source>
        <dbReference type="EMBL" id="KAF1995525.1"/>
    </source>
</evidence>
<dbReference type="Proteomes" id="UP000799779">
    <property type="component" value="Unassembled WGS sequence"/>
</dbReference>
<feature type="compositionally biased region" description="Basic residues" evidence="2">
    <location>
        <begin position="1"/>
        <end position="10"/>
    </location>
</feature>
<organism evidence="3 4">
    <name type="scientific">Amniculicola lignicola CBS 123094</name>
    <dbReference type="NCBI Taxonomy" id="1392246"/>
    <lineage>
        <taxon>Eukaryota</taxon>
        <taxon>Fungi</taxon>
        <taxon>Dikarya</taxon>
        <taxon>Ascomycota</taxon>
        <taxon>Pezizomycotina</taxon>
        <taxon>Dothideomycetes</taxon>
        <taxon>Pleosporomycetidae</taxon>
        <taxon>Pleosporales</taxon>
        <taxon>Amniculicolaceae</taxon>
        <taxon>Amniculicola</taxon>
    </lineage>
</organism>
<feature type="coiled-coil region" evidence="1">
    <location>
        <begin position="107"/>
        <end position="137"/>
    </location>
</feature>
<feature type="region of interest" description="Disordered" evidence="2">
    <location>
        <begin position="1"/>
        <end position="33"/>
    </location>
</feature>
<name>A0A6A5W8S4_9PLEO</name>
<feature type="compositionally biased region" description="Basic and acidic residues" evidence="2">
    <location>
        <begin position="11"/>
        <end position="21"/>
    </location>
</feature>
<gene>
    <name evidence="3" type="ORF">P154DRAFT_580721</name>
</gene>
<keyword evidence="4" id="KW-1185">Reference proteome</keyword>
<evidence type="ECO:0000313" key="4">
    <source>
        <dbReference type="Proteomes" id="UP000799779"/>
    </source>
</evidence>
<protein>
    <submittedName>
        <fullName evidence="3">Uncharacterized protein</fullName>
    </submittedName>
</protein>
<keyword evidence="1" id="KW-0175">Coiled coil</keyword>
<dbReference type="EMBL" id="ML977637">
    <property type="protein sequence ID" value="KAF1995525.1"/>
    <property type="molecule type" value="Genomic_DNA"/>
</dbReference>
<evidence type="ECO:0000256" key="2">
    <source>
        <dbReference type="SAM" id="MobiDB-lite"/>
    </source>
</evidence>
<sequence>MTFRFHVRHPPRTEASSRRNTPESPQRPNLTPFHQSISIPLHFKKCDIKSLEFIAILERSIQLLNDNNALLEEKLKSFRIKNGLAHPTLQRPIRVLPVVRLSAADTIAHLESHIESLEAYNAELKKRIGNYERAEKASDHILGVSVNHRANISHLLRAHASSYRLSCDAIRRYAGVNSHDDARLIAFALQDHPKDINAEHSLQTPMYQSPLLELKSGMKRIATHEVCGDGVKRKRV</sequence>
<proteinExistence type="predicted"/>
<dbReference type="AlphaFoldDB" id="A0A6A5W8S4"/>
<feature type="coiled-coil region" evidence="1">
    <location>
        <begin position="54"/>
        <end position="81"/>
    </location>
</feature>
<accession>A0A6A5W8S4</accession>
<feature type="compositionally biased region" description="Polar residues" evidence="2">
    <location>
        <begin position="22"/>
        <end position="33"/>
    </location>
</feature>